<dbReference type="InterPro" id="IPR006076">
    <property type="entry name" value="FAD-dep_OxRdtase"/>
</dbReference>
<evidence type="ECO:0000256" key="5">
    <source>
        <dbReference type="ARBA" id="ARBA00037941"/>
    </source>
</evidence>
<dbReference type="Gene3D" id="3.50.50.60">
    <property type="entry name" value="FAD/NAD(P)-binding domain"/>
    <property type="match status" value="1"/>
</dbReference>
<gene>
    <name evidence="7" type="ORF">XhyaCFBP1156_15410</name>
</gene>
<dbReference type="PANTHER" id="PTHR43104:SF4">
    <property type="entry name" value="L-2-HYDROXYGLUTARATE DEHYDROGENASE, MITOCHONDRIAL"/>
    <property type="match status" value="1"/>
</dbReference>
<dbReference type="Proteomes" id="UP000238261">
    <property type="component" value="Unassembled WGS sequence"/>
</dbReference>
<dbReference type="PANTHER" id="PTHR43104">
    <property type="entry name" value="L-2-HYDROXYGLUTARATE DEHYDROGENASE, MITOCHONDRIAL"/>
    <property type="match status" value="1"/>
</dbReference>
<evidence type="ECO:0000256" key="3">
    <source>
        <dbReference type="ARBA" id="ARBA00022827"/>
    </source>
</evidence>
<dbReference type="RefSeq" id="WP_046980214.1">
    <property type="nucleotide sequence ID" value="NZ_CP043476.1"/>
</dbReference>
<comment type="similarity">
    <text evidence="5">Belongs to the L2HGDH family.</text>
</comment>
<evidence type="ECO:0000256" key="1">
    <source>
        <dbReference type="ARBA" id="ARBA00001974"/>
    </source>
</evidence>
<keyword evidence="3" id="KW-0274">FAD</keyword>
<keyword evidence="8" id="KW-1185">Reference proteome</keyword>
<name>A0A2S7ETC2_9XANT</name>
<accession>A0A2S7ETC2</accession>
<evidence type="ECO:0000256" key="2">
    <source>
        <dbReference type="ARBA" id="ARBA00022630"/>
    </source>
</evidence>
<evidence type="ECO:0000313" key="7">
    <source>
        <dbReference type="EMBL" id="PPU96334.1"/>
    </source>
</evidence>
<dbReference type="AlphaFoldDB" id="A0A2S7ETC2"/>
<dbReference type="Pfam" id="PF01266">
    <property type="entry name" value="DAO"/>
    <property type="match status" value="1"/>
</dbReference>
<dbReference type="Gene3D" id="3.30.9.10">
    <property type="entry name" value="D-Amino Acid Oxidase, subunit A, domain 2"/>
    <property type="match status" value="1"/>
</dbReference>
<proteinExistence type="inferred from homology"/>
<organism evidence="7 8">
    <name type="scientific">Xanthomonas hyacinthi</name>
    <dbReference type="NCBI Taxonomy" id="56455"/>
    <lineage>
        <taxon>Bacteria</taxon>
        <taxon>Pseudomonadati</taxon>
        <taxon>Pseudomonadota</taxon>
        <taxon>Gammaproteobacteria</taxon>
        <taxon>Lysobacterales</taxon>
        <taxon>Lysobacteraceae</taxon>
        <taxon>Xanthomonas</taxon>
    </lineage>
</organism>
<dbReference type="EMBL" id="MDEG01000016">
    <property type="protein sequence ID" value="PPU96334.1"/>
    <property type="molecule type" value="Genomic_DNA"/>
</dbReference>
<sequence length="366" mass="38911">MKIDYTIVGAGVVGLAIARQLALAGREVCVLESEAAIGTGTSSRSSEVVHAGIYSPRGSLKAALCVRGRMLLYDYCARNAVAHRKCGKLIVADAAQTDALRALWQQALSNGVDGLQWLPQERARQIEPELRCAAALHSPETGIVDSHALMQSLWRDAEAAGAMLALRASVDEVRVLSNGFQVDYLHAGERTRFRTHALVNAAGHGAVPLAQRIRGLDPAHVPGAFLAKGNYYALRGSVPFQRLVYPLPSPGGLGVHLTLDLAGNARFGPDVEWIQAPDYRAAPATPALYTEIRRYWPALADGALSPAYCGIRPKIAGPGQRPADFRIDGARVHGLAGLVNLFGIESPGLTSCLAIAEHAVAELARG</sequence>
<keyword evidence="2" id="KW-0285">Flavoprotein</keyword>
<reference evidence="8" key="1">
    <citation type="submission" date="2016-08" db="EMBL/GenBank/DDBJ databases">
        <authorList>
            <person name="Merda D."/>
            <person name="Briand M."/>
            <person name="Taghouti G."/>
            <person name="Carrere S."/>
            <person name="Gouzy J."/>
            <person name="Portier P."/>
            <person name="Jacques M.-A."/>
            <person name="Fischer-Le Saux M."/>
        </authorList>
    </citation>
    <scope>NUCLEOTIDE SEQUENCE [LARGE SCALE GENOMIC DNA]</scope>
    <source>
        <strain evidence="8">CFBP1156</strain>
    </source>
</reference>
<dbReference type="GO" id="GO:0047545">
    <property type="term" value="F:(S)-2-hydroxyglutarate dehydrogenase activity"/>
    <property type="evidence" value="ECO:0007669"/>
    <property type="project" value="TreeGrafter"/>
</dbReference>
<comment type="caution">
    <text evidence="7">The sequence shown here is derived from an EMBL/GenBank/DDBJ whole genome shotgun (WGS) entry which is preliminary data.</text>
</comment>
<dbReference type="InterPro" id="IPR036188">
    <property type="entry name" value="FAD/NAD-bd_sf"/>
</dbReference>
<evidence type="ECO:0000256" key="4">
    <source>
        <dbReference type="ARBA" id="ARBA00023002"/>
    </source>
</evidence>
<dbReference type="OrthoDB" id="9801699at2"/>
<dbReference type="SUPFAM" id="SSF51905">
    <property type="entry name" value="FAD/NAD(P)-binding domain"/>
    <property type="match status" value="1"/>
</dbReference>
<comment type="cofactor">
    <cofactor evidence="1">
        <name>FAD</name>
        <dbReference type="ChEBI" id="CHEBI:57692"/>
    </cofactor>
</comment>
<feature type="domain" description="FAD dependent oxidoreductase" evidence="6">
    <location>
        <begin position="4"/>
        <end position="360"/>
    </location>
</feature>
<protein>
    <submittedName>
        <fullName evidence="7">FAD-dependent oxidoreductase</fullName>
    </submittedName>
</protein>
<evidence type="ECO:0000313" key="8">
    <source>
        <dbReference type="Proteomes" id="UP000238261"/>
    </source>
</evidence>
<evidence type="ECO:0000259" key="6">
    <source>
        <dbReference type="Pfam" id="PF01266"/>
    </source>
</evidence>
<keyword evidence="4" id="KW-0560">Oxidoreductase</keyword>